<dbReference type="OrthoDB" id="3880401at2759"/>
<name>S3CE49_OPHP1</name>
<dbReference type="OMA" id="THHKHGK"/>
<gene>
    <name evidence="1" type="ORF">F503_06167</name>
</gene>
<protein>
    <submittedName>
        <fullName evidence="1">Uncharacterized protein</fullName>
    </submittedName>
</protein>
<evidence type="ECO:0000313" key="1">
    <source>
        <dbReference type="EMBL" id="EPE04618.1"/>
    </source>
</evidence>
<dbReference type="Proteomes" id="UP000016923">
    <property type="component" value="Unassembled WGS sequence"/>
</dbReference>
<sequence length="230" mass="24912">MSGITDLLYHTTLAVHDKKGGLSSGHSRSVYVLGTHSTLAAAKAFAVTSLHGLGYEPGDFTEYAVHDGKTAWKYGDGVVVYAKAPAGQEFFVGIDTTPNQQEFAAGPNGTILLSAYPDDNDPTQHLHYVVQTEVDYDQERGSDFKAAEIEGCFLHRADAIDAAKVSLKNAGYEFARYDERPNLEPAADWPFGEEVLVHAVSQTGENYEVAVRTIPGTHKKHAKKNVKASA</sequence>
<dbReference type="eggNOG" id="ENOG502ST1T">
    <property type="taxonomic scope" value="Eukaryota"/>
</dbReference>
<dbReference type="HOGENOM" id="CLU_082183_1_0_1"/>
<organism evidence="1 2">
    <name type="scientific">Ophiostoma piceae (strain UAMH 11346)</name>
    <name type="common">Sap stain fungus</name>
    <dbReference type="NCBI Taxonomy" id="1262450"/>
    <lineage>
        <taxon>Eukaryota</taxon>
        <taxon>Fungi</taxon>
        <taxon>Dikarya</taxon>
        <taxon>Ascomycota</taxon>
        <taxon>Pezizomycotina</taxon>
        <taxon>Sordariomycetes</taxon>
        <taxon>Sordariomycetidae</taxon>
        <taxon>Ophiostomatales</taxon>
        <taxon>Ophiostomataceae</taxon>
        <taxon>Ophiostoma</taxon>
    </lineage>
</organism>
<dbReference type="AlphaFoldDB" id="S3CE49"/>
<keyword evidence="2" id="KW-1185">Reference proteome</keyword>
<accession>S3CE49</accession>
<dbReference type="EMBL" id="KE148159">
    <property type="protein sequence ID" value="EPE04618.1"/>
    <property type="molecule type" value="Genomic_DNA"/>
</dbReference>
<reference evidence="1 2" key="1">
    <citation type="journal article" date="2013" name="BMC Genomics">
        <title>The genome and transcriptome of the pine saprophyte Ophiostoma piceae, and a comparison with the bark beetle-associated pine pathogen Grosmannia clavigera.</title>
        <authorList>
            <person name="Haridas S."/>
            <person name="Wang Y."/>
            <person name="Lim L."/>
            <person name="Massoumi Alamouti S."/>
            <person name="Jackman S."/>
            <person name="Docking R."/>
            <person name="Robertson G."/>
            <person name="Birol I."/>
            <person name="Bohlmann J."/>
            <person name="Breuil C."/>
        </authorList>
    </citation>
    <scope>NUCLEOTIDE SEQUENCE [LARGE SCALE GENOMIC DNA]</scope>
    <source>
        <strain evidence="1 2">UAMH 11346</strain>
    </source>
</reference>
<proteinExistence type="predicted"/>
<dbReference type="VEuPathDB" id="FungiDB:F503_06167"/>
<evidence type="ECO:0000313" key="2">
    <source>
        <dbReference type="Proteomes" id="UP000016923"/>
    </source>
</evidence>